<feature type="region of interest" description="Disordered" evidence="1">
    <location>
        <begin position="1"/>
        <end position="21"/>
    </location>
</feature>
<reference evidence="2 3" key="1">
    <citation type="journal article" date="2016" name="Curr. Microbiol.">
        <title>Characterization and Complete Genome Sequences of Three N4-Like Roseobacter Phages Isolated from the South China Sea.</title>
        <authorList>
            <person name="Li B."/>
            <person name="Zhang S."/>
            <person name="Long L."/>
            <person name="Huang S."/>
        </authorList>
    </citation>
    <scope>NUCLEOTIDE SEQUENCE [LARGE SCALE GENOMIC DNA]</scope>
</reference>
<dbReference type="EMBL" id="KU885989">
    <property type="protein sequence ID" value="ANJ20756.1"/>
    <property type="molecule type" value="Genomic_DNA"/>
</dbReference>
<protein>
    <submittedName>
        <fullName evidence="2">Uncharacterized protein</fullName>
    </submittedName>
</protein>
<proteinExistence type="predicted"/>
<dbReference type="Proteomes" id="UP000259976">
    <property type="component" value="Segment"/>
</dbReference>
<evidence type="ECO:0000313" key="3">
    <source>
        <dbReference type="Proteomes" id="UP000259976"/>
    </source>
</evidence>
<sequence length="82" mass="9315">MAKWDLSKLQSENDKKGSNSIYDLRHHGDEVIVGTDGNKIKIALKTQTGKDEFRSTLLTFDTQTQMERLLPSIMKGLSYANR</sequence>
<name>A0A191VYH1_9CAUD</name>
<keyword evidence="3" id="KW-1185">Reference proteome</keyword>
<accession>A0A191VYH1</accession>
<evidence type="ECO:0000256" key="1">
    <source>
        <dbReference type="SAM" id="MobiDB-lite"/>
    </source>
</evidence>
<feature type="compositionally biased region" description="Basic and acidic residues" evidence="1">
    <location>
        <begin position="11"/>
        <end position="21"/>
    </location>
</feature>
<organism evidence="2 3">
    <name type="scientific">Roseobacter phage RD-1410W1-01</name>
    <dbReference type="NCBI Taxonomy" id="1815984"/>
    <lineage>
        <taxon>Viruses</taxon>
        <taxon>Duplodnaviria</taxon>
        <taxon>Heunggongvirae</taxon>
        <taxon>Uroviricota</taxon>
        <taxon>Caudoviricetes</taxon>
        <taxon>Schitoviridae</taxon>
        <taxon>Rhodovirinae</taxon>
        <taxon>Aoqinvirus</taxon>
        <taxon>Aoqinvirus RD1410W101</taxon>
    </lineage>
</organism>
<gene>
    <name evidence="2" type="ORF">RDp01_gp22</name>
</gene>
<evidence type="ECO:0000313" key="2">
    <source>
        <dbReference type="EMBL" id="ANJ20756.1"/>
    </source>
</evidence>